<evidence type="ECO:0000256" key="1">
    <source>
        <dbReference type="SAM" id="Phobius"/>
    </source>
</evidence>
<accession>A0A0H5DQU5</accession>
<keyword evidence="1" id="KW-0472">Membrane</keyword>
<reference evidence="3" key="1">
    <citation type="submission" date="2015-06" db="EMBL/GenBank/DDBJ databases">
        <authorList>
            <person name="Bertelli C."/>
        </authorList>
    </citation>
    <scope>NUCLEOTIDE SEQUENCE [LARGE SCALE GENOMIC DNA]</scope>
    <source>
        <strain evidence="3">CRIB-30</strain>
    </source>
</reference>
<protein>
    <submittedName>
        <fullName evidence="2">Putative membrane protein</fullName>
    </submittedName>
</protein>
<sequence length="65" mass="7481">MDPEVKQVLFEMLFVNPLVTFLFTTSFFGVLRTLGHQYPIKVKLTCSAWFYSLTIGISILLKSYS</sequence>
<organism evidence="2 3">
    <name type="scientific">Estrella lausannensis</name>
    <dbReference type="NCBI Taxonomy" id="483423"/>
    <lineage>
        <taxon>Bacteria</taxon>
        <taxon>Pseudomonadati</taxon>
        <taxon>Chlamydiota</taxon>
        <taxon>Chlamydiia</taxon>
        <taxon>Parachlamydiales</taxon>
        <taxon>Candidatus Criblamydiaceae</taxon>
        <taxon>Estrella</taxon>
    </lineage>
</organism>
<keyword evidence="3" id="KW-1185">Reference proteome</keyword>
<evidence type="ECO:0000313" key="2">
    <source>
        <dbReference type="EMBL" id="CRX39046.1"/>
    </source>
</evidence>
<name>A0A0H5DQU5_9BACT</name>
<proteinExistence type="predicted"/>
<evidence type="ECO:0000313" key="3">
    <source>
        <dbReference type="Proteomes" id="UP000220251"/>
    </source>
</evidence>
<dbReference type="EMBL" id="CWGJ01000025">
    <property type="protein sequence ID" value="CRX39046.1"/>
    <property type="molecule type" value="Genomic_DNA"/>
</dbReference>
<keyword evidence="1" id="KW-0812">Transmembrane</keyword>
<gene>
    <name evidence="2" type="ORF">ELAC_1719</name>
</gene>
<dbReference type="AlphaFoldDB" id="A0A0H5DQU5"/>
<feature type="transmembrane region" description="Helical" evidence="1">
    <location>
        <begin position="12"/>
        <end position="30"/>
    </location>
</feature>
<dbReference type="Proteomes" id="UP000220251">
    <property type="component" value="Unassembled WGS sequence"/>
</dbReference>
<feature type="transmembrane region" description="Helical" evidence="1">
    <location>
        <begin position="42"/>
        <end position="61"/>
    </location>
</feature>
<keyword evidence="1" id="KW-1133">Transmembrane helix</keyword>